<dbReference type="Proteomes" id="UP000275846">
    <property type="component" value="Unassembled WGS sequence"/>
</dbReference>
<protein>
    <submittedName>
        <fullName evidence="1">Uncharacterized protein</fullName>
    </submittedName>
</protein>
<organism evidence="1 2">
    <name type="scientific">Schistocephalus solidus</name>
    <name type="common">Tapeworm</name>
    <dbReference type="NCBI Taxonomy" id="70667"/>
    <lineage>
        <taxon>Eukaryota</taxon>
        <taxon>Metazoa</taxon>
        <taxon>Spiralia</taxon>
        <taxon>Lophotrochozoa</taxon>
        <taxon>Platyhelminthes</taxon>
        <taxon>Cestoda</taxon>
        <taxon>Eucestoda</taxon>
        <taxon>Diphyllobothriidea</taxon>
        <taxon>Diphyllobothriidae</taxon>
        <taxon>Schistocephalus</taxon>
    </lineage>
</organism>
<dbReference type="AlphaFoldDB" id="A0A3P7ETH3"/>
<evidence type="ECO:0000313" key="2">
    <source>
        <dbReference type="Proteomes" id="UP000275846"/>
    </source>
</evidence>
<keyword evidence="2" id="KW-1185">Reference proteome</keyword>
<dbReference type="EMBL" id="UYSU01040006">
    <property type="protein sequence ID" value="VDM01882.1"/>
    <property type="molecule type" value="Genomic_DNA"/>
</dbReference>
<accession>A0A3P7ETH3</accession>
<gene>
    <name evidence="1" type="ORF">SSLN_LOCUS15496</name>
</gene>
<name>A0A3P7ETH3_SCHSO</name>
<sequence length="65" mass="7524">MTFSNWLRWNICGVIPLNCRGSWSTWTSVVTPFHRGSLVHATDSLMRWSFQKLLTNLNANLKLIC</sequence>
<proteinExistence type="predicted"/>
<evidence type="ECO:0000313" key="1">
    <source>
        <dbReference type="EMBL" id="VDM01882.1"/>
    </source>
</evidence>
<reference evidence="1 2" key="1">
    <citation type="submission" date="2018-11" db="EMBL/GenBank/DDBJ databases">
        <authorList>
            <consortium name="Pathogen Informatics"/>
        </authorList>
    </citation>
    <scope>NUCLEOTIDE SEQUENCE [LARGE SCALE GENOMIC DNA]</scope>
    <source>
        <strain evidence="1 2">NST_G2</strain>
    </source>
</reference>